<evidence type="ECO:0000256" key="1">
    <source>
        <dbReference type="SAM" id="MobiDB-lite"/>
    </source>
</evidence>
<evidence type="ECO:0000313" key="3">
    <source>
        <dbReference type="Proteomes" id="UP000053244"/>
    </source>
</evidence>
<feature type="compositionally biased region" description="Basic and acidic residues" evidence="1">
    <location>
        <begin position="27"/>
        <end position="36"/>
    </location>
</feature>
<proteinExistence type="predicted"/>
<accession>A0A101JL57</accession>
<keyword evidence="3" id="KW-1185">Reference proteome</keyword>
<dbReference type="Proteomes" id="UP000053244">
    <property type="component" value="Unassembled WGS sequence"/>
</dbReference>
<sequence>MRRTPAARGNSRCPAKAGVRRECRLDLHGRGDRDVTGQELVQQADRDRDSPPGGSHEIEQLTDSSQGRRRADD</sequence>
<evidence type="ECO:0000313" key="2">
    <source>
        <dbReference type="EMBL" id="KUL28888.1"/>
    </source>
</evidence>
<reference evidence="2 3" key="1">
    <citation type="submission" date="2015-10" db="EMBL/GenBank/DDBJ databases">
        <authorList>
            <person name="Gilbert D.G."/>
        </authorList>
    </citation>
    <scope>NUCLEOTIDE SEQUENCE [LARGE SCALE GENOMIC DNA]</scope>
    <source>
        <strain evidence="2 3">NRRL B-16712</strain>
    </source>
</reference>
<feature type="region of interest" description="Disordered" evidence="1">
    <location>
        <begin position="27"/>
        <end position="73"/>
    </location>
</feature>
<protein>
    <submittedName>
        <fullName evidence="2">Uncharacterized protein</fullName>
    </submittedName>
</protein>
<dbReference type="AlphaFoldDB" id="A0A101JL57"/>
<dbReference type="EMBL" id="LLZH01000283">
    <property type="protein sequence ID" value="KUL28888.1"/>
    <property type="molecule type" value="Genomic_DNA"/>
</dbReference>
<name>A0A101JL57_9ACTN</name>
<gene>
    <name evidence="2" type="ORF">ADL15_30020</name>
</gene>
<organism evidence="2 3">
    <name type="scientific">Actinoplanes awajinensis subsp. mycoplanecinus</name>
    <dbReference type="NCBI Taxonomy" id="135947"/>
    <lineage>
        <taxon>Bacteria</taxon>
        <taxon>Bacillati</taxon>
        <taxon>Actinomycetota</taxon>
        <taxon>Actinomycetes</taxon>
        <taxon>Micromonosporales</taxon>
        <taxon>Micromonosporaceae</taxon>
        <taxon>Actinoplanes</taxon>
    </lineage>
</organism>
<comment type="caution">
    <text evidence="2">The sequence shown here is derived from an EMBL/GenBank/DDBJ whole genome shotgun (WGS) entry which is preliminary data.</text>
</comment>